<evidence type="ECO:0000256" key="1">
    <source>
        <dbReference type="SAM" id="Phobius"/>
    </source>
</evidence>
<comment type="caution">
    <text evidence="2">The sequence shown here is derived from an EMBL/GenBank/DDBJ whole genome shotgun (WGS) entry which is preliminary data.</text>
</comment>
<organism evidence="2 3">
    <name type="scientific">Flavobacterium araucananum</name>
    <dbReference type="NCBI Taxonomy" id="946678"/>
    <lineage>
        <taxon>Bacteria</taxon>
        <taxon>Pseudomonadati</taxon>
        <taxon>Bacteroidota</taxon>
        <taxon>Flavobacteriia</taxon>
        <taxon>Flavobacteriales</taxon>
        <taxon>Flavobacteriaceae</taxon>
        <taxon>Flavobacterium</taxon>
    </lineage>
</organism>
<dbReference type="InterPro" id="IPR045713">
    <property type="entry name" value="DUF6069"/>
</dbReference>
<dbReference type="RefSeq" id="WP_089480100.1">
    <property type="nucleotide sequence ID" value="NZ_MUGS01000027.1"/>
</dbReference>
<dbReference type="AlphaFoldDB" id="A0A227P562"/>
<protein>
    <submittedName>
        <fullName evidence="2">Uncharacterized protein</fullName>
    </submittedName>
</protein>
<dbReference type="EMBL" id="MUGS01000027">
    <property type="protein sequence ID" value="OXG05090.1"/>
    <property type="molecule type" value="Genomic_DNA"/>
</dbReference>
<feature type="transmembrane region" description="Helical" evidence="1">
    <location>
        <begin position="108"/>
        <end position="130"/>
    </location>
</feature>
<keyword evidence="3" id="KW-1185">Reference proteome</keyword>
<sequence>MNSKLNFKKSIIAGLYAAGAAAIINAILFFIFHRAGIISDNIFPNPNEPLTVVPVIMASIIPIIIGSILFFLIEKFTNKGFIIFTIVAVILVLLSLLSPFTVIPNVTVGYALILCAMHLIAAVVLIYFLSKSIKSLLNSKR</sequence>
<reference evidence="2 3" key="1">
    <citation type="submission" date="2016-11" db="EMBL/GenBank/DDBJ databases">
        <title>Whole genomes of Flavobacteriaceae.</title>
        <authorList>
            <person name="Stine C."/>
            <person name="Li C."/>
            <person name="Tadesse D."/>
        </authorList>
    </citation>
    <scope>NUCLEOTIDE SEQUENCE [LARGE SCALE GENOMIC DNA]</scope>
    <source>
        <strain evidence="2 3">DSM 24704</strain>
    </source>
</reference>
<name>A0A227P562_9FLAO</name>
<evidence type="ECO:0000313" key="3">
    <source>
        <dbReference type="Proteomes" id="UP000214684"/>
    </source>
</evidence>
<gene>
    <name evidence="2" type="ORF">B0A64_13760</name>
</gene>
<dbReference type="Pfam" id="PF19545">
    <property type="entry name" value="DUF6069"/>
    <property type="match status" value="1"/>
</dbReference>
<dbReference type="Proteomes" id="UP000214684">
    <property type="component" value="Unassembled WGS sequence"/>
</dbReference>
<proteinExistence type="predicted"/>
<keyword evidence="1" id="KW-1133">Transmembrane helix</keyword>
<feature type="transmembrane region" description="Helical" evidence="1">
    <location>
        <begin position="52"/>
        <end position="73"/>
    </location>
</feature>
<feature type="transmembrane region" description="Helical" evidence="1">
    <location>
        <begin position="80"/>
        <end position="102"/>
    </location>
</feature>
<keyword evidence="1" id="KW-0812">Transmembrane</keyword>
<keyword evidence="1" id="KW-0472">Membrane</keyword>
<feature type="transmembrane region" description="Helical" evidence="1">
    <location>
        <begin position="12"/>
        <end position="32"/>
    </location>
</feature>
<accession>A0A227P562</accession>
<evidence type="ECO:0000313" key="2">
    <source>
        <dbReference type="EMBL" id="OXG05090.1"/>
    </source>
</evidence>